<feature type="region of interest" description="Disordered" evidence="1">
    <location>
        <begin position="1"/>
        <end position="110"/>
    </location>
</feature>
<feature type="compositionally biased region" description="Low complexity" evidence="1">
    <location>
        <begin position="87"/>
        <end position="98"/>
    </location>
</feature>
<reference evidence="2" key="1">
    <citation type="submission" date="2020-02" db="EMBL/GenBank/DDBJ databases">
        <authorList>
            <person name="Scholz U."/>
            <person name="Mascher M."/>
            <person name="Fiebig A."/>
        </authorList>
    </citation>
    <scope>NUCLEOTIDE SEQUENCE</scope>
</reference>
<name>A0A7I8LHW6_SPIIN</name>
<evidence type="ECO:0000313" key="3">
    <source>
        <dbReference type="Proteomes" id="UP000663760"/>
    </source>
</evidence>
<organism evidence="2 3">
    <name type="scientific">Spirodela intermedia</name>
    <name type="common">Intermediate duckweed</name>
    <dbReference type="NCBI Taxonomy" id="51605"/>
    <lineage>
        <taxon>Eukaryota</taxon>
        <taxon>Viridiplantae</taxon>
        <taxon>Streptophyta</taxon>
        <taxon>Embryophyta</taxon>
        <taxon>Tracheophyta</taxon>
        <taxon>Spermatophyta</taxon>
        <taxon>Magnoliopsida</taxon>
        <taxon>Liliopsida</taxon>
        <taxon>Araceae</taxon>
        <taxon>Lemnoideae</taxon>
        <taxon>Spirodela</taxon>
    </lineage>
</organism>
<gene>
    <name evidence="2" type="ORF">SI8410_16020311</name>
</gene>
<dbReference type="EMBL" id="LR746279">
    <property type="protein sequence ID" value="CAA7409633.1"/>
    <property type="molecule type" value="Genomic_DNA"/>
</dbReference>
<accession>A0A7I8LHW6</accession>
<protein>
    <submittedName>
        <fullName evidence="2">Uncharacterized protein</fullName>
    </submittedName>
</protein>
<dbReference type="AlphaFoldDB" id="A0A7I8LHW6"/>
<evidence type="ECO:0000256" key="1">
    <source>
        <dbReference type="SAM" id="MobiDB-lite"/>
    </source>
</evidence>
<dbReference type="Proteomes" id="UP000663760">
    <property type="component" value="Chromosome 16"/>
</dbReference>
<keyword evidence="3" id="KW-1185">Reference proteome</keyword>
<sequence length="110" mass="11693">MASNWRKKGSVEAAVEESKGRRGNSSGRMPAEEATKSATWRASAPEITGVGVMKVTPQPREASSAARRMNGMRWPMPELGSRATWGAAATSPETTTAAGRDMDPNSETGR</sequence>
<evidence type="ECO:0000313" key="2">
    <source>
        <dbReference type="EMBL" id="CAA7409633.1"/>
    </source>
</evidence>
<proteinExistence type="predicted"/>